<evidence type="ECO:0000313" key="2">
    <source>
        <dbReference type="EMBL" id="TWI80804.1"/>
    </source>
</evidence>
<evidence type="ECO:0000313" key="3">
    <source>
        <dbReference type="Proteomes" id="UP000320593"/>
    </source>
</evidence>
<evidence type="ECO:0000256" key="1">
    <source>
        <dbReference type="SAM" id="Phobius"/>
    </source>
</evidence>
<dbReference type="Proteomes" id="UP000320593">
    <property type="component" value="Unassembled WGS sequence"/>
</dbReference>
<organism evidence="2 3">
    <name type="scientific">Roseibium hamelinense</name>
    <dbReference type="NCBI Taxonomy" id="150831"/>
    <lineage>
        <taxon>Bacteria</taxon>
        <taxon>Pseudomonadati</taxon>
        <taxon>Pseudomonadota</taxon>
        <taxon>Alphaproteobacteria</taxon>
        <taxon>Hyphomicrobiales</taxon>
        <taxon>Stappiaceae</taxon>
        <taxon>Roseibium</taxon>
    </lineage>
</organism>
<accession>A0A562SIL4</accession>
<keyword evidence="1" id="KW-0812">Transmembrane</keyword>
<dbReference type="AlphaFoldDB" id="A0A562SIL4"/>
<keyword evidence="1" id="KW-1133">Transmembrane helix</keyword>
<feature type="transmembrane region" description="Helical" evidence="1">
    <location>
        <begin position="104"/>
        <end position="125"/>
    </location>
</feature>
<comment type="caution">
    <text evidence="2">The sequence shown here is derived from an EMBL/GenBank/DDBJ whole genome shotgun (WGS) entry which is preliminary data.</text>
</comment>
<keyword evidence="3" id="KW-1185">Reference proteome</keyword>
<reference evidence="2 3" key="1">
    <citation type="submission" date="2019-07" db="EMBL/GenBank/DDBJ databases">
        <title>Genomic Encyclopedia of Archaeal and Bacterial Type Strains, Phase II (KMG-II): from individual species to whole genera.</title>
        <authorList>
            <person name="Goeker M."/>
        </authorList>
    </citation>
    <scope>NUCLEOTIDE SEQUENCE [LARGE SCALE GENOMIC DNA]</scope>
    <source>
        <strain evidence="2 3">ATCC BAA-252</strain>
    </source>
</reference>
<sequence length="136" mass="14427">MLGTLGFLIVIAHFSAGPFEPKPTIGQTIGETAADIRNSAVRALKGQPAPKPEPAGWDTDRILQTVGPILGASAIILGLLSFVLREDRKLAAMSVSLGAMTIGFQLFTWTVIIIAGVILLGYILMNLTQILGEWNG</sequence>
<keyword evidence="1" id="KW-0472">Membrane</keyword>
<name>A0A562SIL4_9HYPH</name>
<gene>
    <name evidence="2" type="ORF">JM93_04018</name>
</gene>
<feature type="transmembrane region" description="Helical" evidence="1">
    <location>
        <begin position="62"/>
        <end position="84"/>
    </location>
</feature>
<dbReference type="EMBL" id="VLLF01000011">
    <property type="protein sequence ID" value="TWI80804.1"/>
    <property type="molecule type" value="Genomic_DNA"/>
</dbReference>
<proteinExistence type="predicted"/>
<protein>
    <submittedName>
        <fullName evidence="2">Uncharacterized protein</fullName>
    </submittedName>
</protein>